<evidence type="ECO:0000256" key="5">
    <source>
        <dbReference type="ARBA" id="ARBA00047942"/>
    </source>
</evidence>
<dbReference type="GO" id="GO:0009307">
    <property type="term" value="P:DNA restriction-modification system"/>
    <property type="evidence" value="ECO:0007669"/>
    <property type="project" value="InterPro"/>
</dbReference>
<dbReference type="InterPro" id="IPR002052">
    <property type="entry name" value="DNA_methylase_N6_adenine_CS"/>
</dbReference>
<dbReference type="PANTHER" id="PTHR13370:SF3">
    <property type="entry name" value="TRNA (GUANINE(10)-N2)-METHYLTRANSFERASE HOMOLOG"/>
    <property type="match status" value="1"/>
</dbReference>
<dbReference type="Gene3D" id="3.40.50.150">
    <property type="entry name" value="Vaccinia Virus protein VP39"/>
    <property type="match status" value="1"/>
</dbReference>
<organism evidence="8 9">
    <name type="scientific">Pikeienuella piscinae</name>
    <dbReference type="NCBI Taxonomy" id="2748098"/>
    <lineage>
        <taxon>Bacteria</taxon>
        <taxon>Pseudomonadati</taxon>
        <taxon>Pseudomonadota</taxon>
        <taxon>Alphaproteobacteria</taxon>
        <taxon>Rhodobacterales</taxon>
        <taxon>Paracoccaceae</taxon>
        <taxon>Pikeienuella</taxon>
    </lineage>
</organism>
<dbReference type="SUPFAM" id="SSF53335">
    <property type="entry name" value="S-adenosyl-L-methionine-dependent methyltransferases"/>
    <property type="match status" value="1"/>
</dbReference>
<name>A0A7L5BV71_9RHOB</name>
<keyword evidence="4 8" id="KW-0808">Transferase</keyword>
<comment type="similarity">
    <text evidence="1">Belongs to the N(4)/N(6)-methyltransferase family.</text>
</comment>
<dbReference type="PANTHER" id="PTHR13370">
    <property type="entry name" value="RNA METHYLASE-RELATED"/>
    <property type="match status" value="1"/>
</dbReference>
<keyword evidence="3 8" id="KW-0489">Methyltransferase</keyword>
<dbReference type="REBASE" id="389002">
    <property type="entry name" value="M.Hdu456ORF7160P"/>
</dbReference>
<evidence type="ECO:0000259" key="7">
    <source>
        <dbReference type="Pfam" id="PF04471"/>
    </source>
</evidence>
<dbReference type="EC" id="2.1.1.72" evidence="2"/>
<feature type="domain" description="DNA methylase N-4/N-6" evidence="6">
    <location>
        <begin position="23"/>
        <end position="355"/>
    </location>
</feature>
<evidence type="ECO:0000256" key="2">
    <source>
        <dbReference type="ARBA" id="ARBA00011900"/>
    </source>
</evidence>
<protein>
    <recommendedName>
        <fullName evidence="2">site-specific DNA-methyltransferase (adenine-specific)</fullName>
        <ecNumber evidence="2">2.1.1.72</ecNumber>
    </recommendedName>
</protein>
<dbReference type="EMBL" id="CP049056">
    <property type="protein sequence ID" value="QIE55251.1"/>
    <property type="molecule type" value="Genomic_DNA"/>
</dbReference>
<accession>A0A7L5BV71</accession>
<dbReference type="GO" id="GO:0009007">
    <property type="term" value="F:site-specific DNA-methyltransferase (adenine-specific) activity"/>
    <property type="evidence" value="ECO:0007669"/>
    <property type="project" value="UniProtKB-EC"/>
</dbReference>
<evidence type="ECO:0000256" key="1">
    <source>
        <dbReference type="ARBA" id="ARBA00006594"/>
    </source>
</evidence>
<dbReference type="KEGG" id="hdh:G5B40_07160"/>
<dbReference type="GO" id="GO:0008170">
    <property type="term" value="F:N-methyltransferase activity"/>
    <property type="evidence" value="ECO:0007669"/>
    <property type="project" value="InterPro"/>
</dbReference>
<dbReference type="GO" id="GO:0004519">
    <property type="term" value="F:endonuclease activity"/>
    <property type="evidence" value="ECO:0007669"/>
    <property type="project" value="InterPro"/>
</dbReference>
<dbReference type="PRINTS" id="PR00508">
    <property type="entry name" value="S21N4MTFRASE"/>
</dbReference>
<gene>
    <name evidence="8" type="ORF">G5B40_07160</name>
</gene>
<dbReference type="GO" id="GO:0005737">
    <property type="term" value="C:cytoplasm"/>
    <property type="evidence" value="ECO:0007669"/>
    <property type="project" value="TreeGrafter"/>
</dbReference>
<dbReference type="InterPro" id="IPR002941">
    <property type="entry name" value="DNA_methylase_N4/N6"/>
</dbReference>
<dbReference type="GO" id="GO:0032259">
    <property type="term" value="P:methylation"/>
    <property type="evidence" value="ECO:0007669"/>
    <property type="project" value="UniProtKB-KW"/>
</dbReference>
<dbReference type="AlphaFoldDB" id="A0A7L5BV71"/>
<evidence type="ECO:0000259" key="6">
    <source>
        <dbReference type="Pfam" id="PF01555"/>
    </source>
</evidence>
<dbReference type="Pfam" id="PF01555">
    <property type="entry name" value="N6_N4_Mtase"/>
    <property type="match status" value="1"/>
</dbReference>
<evidence type="ECO:0000313" key="8">
    <source>
        <dbReference type="EMBL" id="QIE55251.1"/>
    </source>
</evidence>
<feature type="domain" description="Restriction endonuclease type IV Mrr" evidence="7">
    <location>
        <begin position="401"/>
        <end position="487"/>
    </location>
</feature>
<evidence type="ECO:0000256" key="4">
    <source>
        <dbReference type="ARBA" id="ARBA00022679"/>
    </source>
</evidence>
<dbReference type="InterPro" id="IPR007560">
    <property type="entry name" value="Restrct_endonuc_IV_Mrr"/>
</dbReference>
<dbReference type="RefSeq" id="WP_165096862.1">
    <property type="nucleotide sequence ID" value="NZ_CP049056.1"/>
</dbReference>
<reference evidence="8 9" key="1">
    <citation type="submission" date="2020-02" db="EMBL/GenBank/DDBJ databases">
        <title>complete genome sequence of Rhodobacteraceae bacterium.</title>
        <authorList>
            <person name="Park J."/>
            <person name="Kim Y.-S."/>
            <person name="Kim K.-H."/>
        </authorList>
    </citation>
    <scope>NUCLEOTIDE SEQUENCE [LARGE SCALE GENOMIC DNA]</scope>
    <source>
        <strain evidence="8 9">RR4-56</strain>
    </source>
</reference>
<dbReference type="InterPro" id="IPR001091">
    <property type="entry name" value="RM_Methyltransferase"/>
</dbReference>
<dbReference type="Pfam" id="PF04471">
    <property type="entry name" value="Mrr_cat"/>
    <property type="match status" value="1"/>
</dbReference>
<evidence type="ECO:0000313" key="9">
    <source>
        <dbReference type="Proteomes" id="UP000503336"/>
    </source>
</evidence>
<proteinExistence type="inferred from homology"/>
<dbReference type="PROSITE" id="PS00092">
    <property type="entry name" value="N6_MTASE"/>
    <property type="match status" value="1"/>
</dbReference>
<sequence>MGNHLYYGDNLAVLRDSIADESVDLIYLDPPFNSNASYNVLFKGPKGKESAAQIEAFDDTWHWTDAAEEAFGEVLRSGNGAAAEMLRAMRSFLGENDMMAYLAMMAVRLLELHRVLKPTGSLYLHCDPTASHYLKILLDAIFGARNFRNEIIWHRRPGMSSAVHEANRFGGTTDTIFFFAKSSEAKFSVQYNRDSPEYQNYIDTRFTLKDKDGRLYQATSLVNPAPRPNLRYDYKGYQSPSNGWMISKAKMEQWDAEGRLHFPADKSKRIRRKSFADELKGMPVQSLWTDIPPVNARAQERLGYPTQKPVALLERIVSASSNPGDVVLDPFCGCGTTVHAAEKLGRGWIGIDVTHLAIGLIEKRLRDAFAGVEFTTHGVPEDLAGARDLARRGREDKNYYFEFEKWALSLIAAQPGNQSKKGADRGIDGNIYFGKTQRAVVSVKAGDNVGVAMIRDLRGVVEREKAEIGVFLTLTAPTKPMVAEAAAAGQFEMEGFSAVPRIQIVTVEDALTLRDRAVRLPARRDDAFRRAKREESGGQGALDL</sequence>
<dbReference type="GO" id="GO:0003677">
    <property type="term" value="F:DNA binding"/>
    <property type="evidence" value="ECO:0007669"/>
    <property type="project" value="InterPro"/>
</dbReference>
<comment type="catalytic activity">
    <reaction evidence="5">
        <text>a 2'-deoxyadenosine in DNA + S-adenosyl-L-methionine = an N(6)-methyl-2'-deoxyadenosine in DNA + S-adenosyl-L-homocysteine + H(+)</text>
        <dbReference type="Rhea" id="RHEA:15197"/>
        <dbReference type="Rhea" id="RHEA-COMP:12418"/>
        <dbReference type="Rhea" id="RHEA-COMP:12419"/>
        <dbReference type="ChEBI" id="CHEBI:15378"/>
        <dbReference type="ChEBI" id="CHEBI:57856"/>
        <dbReference type="ChEBI" id="CHEBI:59789"/>
        <dbReference type="ChEBI" id="CHEBI:90615"/>
        <dbReference type="ChEBI" id="CHEBI:90616"/>
        <dbReference type="EC" id="2.1.1.72"/>
    </reaction>
</comment>
<evidence type="ECO:0000256" key="3">
    <source>
        <dbReference type="ARBA" id="ARBA00022603"/>
    </source>
</evidence>
<dbReference type="InterPro" id="IPR029063">
    <property type="entry name" value="SAM-dependent_MTases_sf"/>
</dbReference>
<keyword evidence="9" id="KW-1185">Reference proteome</keyword>
<dbReference type="Proteomes" id="UP000503336">
    <property type="component" value="Chromosome"/>
</dbReference>